<dbReference type="AlphaFoldDB" id="A0A9W6Z1Z9"/>
<sequence length="333" mass="37685">MVSTHATSTDDIIVDKKVNANLIKYVDVGVQVGVQKDAAIEAFENDEIYLSELDIPKSVPNLISLGKIDYPPLTGTVIAKEMTKIVIELEAEFDVVKKNMLNLREFLVSHLDGSMKHTVKNSISFPIFWRLCEANTIAKGITKQQKKYDEKLITGLDGLLAQTESILENLSTDFREIYQFRTELKIVQVKEELKTKNENKELSFDQVQQREKLRRLIVKSKKLESQLQSSLLLFNSIVHPTELLNNPRKFEGVVSSVITKTRTEIENVQKLQFELADLVKNDKQLVKPNYGTKFDKVTESVQIANMASTIKTKKALSAALQDRMLLPSKGSLC</sequence>
<dbReference type="Proteomes" id="UP001165063">
    <property type="component" value="Unassembled WGS sequence"/>
</dbReference>
<evidence type="ECO:0000313" key="1">
    <source>
        <dbReference type="EMBL" id="GMG40613.1"/>
    </source>
</evidence>
<organism evidence="1 2">
    <name type="scientific">Ambrosiozyma monospora</name>
    <name type="common">Yeast</name>
    <name type="synonym">Endomycopsis monosporus</name>
    <dbReference type="NCBI Taxonomy" id="43982"/>
    <lineage>
        <taxon>Eukaryota</taxon>
        <taxon>Fungi</taxon>
        <taxon>Dikarya</taxon>
        <taxon>Ascomycota</taxon>
        <taxon>Saccharomycotina</taxon>
        <taxon>Pichiomycetes</taxon>
        <taxon>Pichiales</taxon>
        <taxon>Pichiaceae</taxon>
        <taxon>Ambrosiozyma</taxon>
    </lineage>
</organism>
<keyword evidence="2" id="KW-1185">Reference proteome</keyword>
<dbReference type="OrthoDB" id="248320at2759"/>
<accession>A0A9W6Z1Z9</accession>
<comment type="caution">
    <text evidence="1">The sequence shown here is derived from an EMBL/GenBank/DDBJ whole genome shotgun (WGS) entry which is preliminary data.</text>
</comment>
<reference evidence="1" key="1">
    <citation type="submission" date="2023-04" db="EMBL/GenBank/DDBJ databases">
        <title>Ambrosiozyma monospora NBRC 1965.</title>
        <authorList>
            <person name="Ichikawa N."/>
            <person name="Sato H."/>
            <person name="Tonouchi N."/>
        </authorList>
    </citation>
    <scope>NUCLEOTIDE SEQUENCE</scope>
    <source>
        <strain evidence="1">NBRC 1965</strain>
    </source>
</reference>
<protein>
    <submittedName>
        <fullName evidence="1">Unnamed protein product</fullName>
    </submittedName>
</protein>
<evidence type="ECO:0000313" key="2">
    <source>
        <dbReference type="Proteomes" id="UP001165063"/>
    </source>
</evidence>
<name>A0A9W6Z1Z9_AMBMO</name>
<proteinExistence type="predicted"/>
<gene>
    <name evidence="1" type="ORF">Amon01_000634200</name>
</gene>
<dbReference type="EMBL" id="BSXU01003968">
    <property type="protein sequence ID" value="GMG40613.1"/>
    <property type="molecule type" value="Genomic_DNA"/>
</dbReference>